<dbReference type="Pfam" id="PF18186">
    <property type="entry name" value="SLATT_4"/>
    <property type="match status" value="1"/>
</dbReference>
<accession>A0A2I1M480</accession>
<dbReference type="InterPro" id="IPR040811">
    <property type="entry name" value="SLATT_4"/>
</dbReference>
<keyword evidence="1" id="KW-1133">Transmembrane helix</keyword>
<comment type="caution">
    <text evidence="3">The sequence shown here is derived from an EMBL/GenBank/DDBJ whole genome shotgun (WGS) entry which is preliminary data.</text>
</comment>
<evidence type="ECO:0000259" key="2">
    <source>
        <dbReference type="Pfam" id="PF18186"/>
    </source>
</evidence>
<keyword evidence="1" id="KW-0472">Membrane</keyword>
<proteinExistence type="predicted"/>
<keyword evidence="1" id="KW-0812">Transmembrane</keyword>
<organism evidence="3 4">
    <name type="scientific">Alloscardovia omnicolens</name>
    <dbReference type="NCBI Taxonomy" id="419015"/>
    <lineage>
        <taxon>Bacteria</taxon>
        <taxon>Bacillati</taxon>
        <taxon>Actinomycetota</taxon>
        <taxon>Actinomycetes</taxon>
        <taxon>Bifidobacteriales</taxon>
        <taxon>Bifidobacteriaceae</taxon>
        <taxon>Alloscardovia</taxon>
    </lineage>
</organism>
<feature type="domain" description="SMODS and SLOG-associating 2TM effector" evidence="2">
    <location>
        <begin position="34"/>
        <end position="195"/>
    </location>
</feature>
<gene>
    <name evidence="3" type="ORF">CYJ32_05345</name>
</gene>
<dbReference type="Proteomes" id="UP000242263">
    <property type="component" value="Unassembled WGS sequence"/>
</dbReference>
<dbReference type="AlphaFoldDB" id="A0A2I1M480"/>
<evidence type="ECO:0000313" key="4">
    <source>
        <dbReference type="Proteomes" id="UP000242263"/>
    </source>
</evidence>
<evidence type="ECO:0000313" key="3">
    <source>
        <dbReference type="EMBL" id="PKZ14931.1"/>
    </source>
</evidence>
<dbReference type="EMBL" id="PKGU01000003">
    <property type="protein sequence ID" value="PKZ14931.1"/>
    <property type="molecule type" value="Genomic_DNA"/>
</dbReference>
<dbReference type="RefSeq" id="WP_049216695.1">
    <property type="nucleotide sequence ID" value="NZ_JVKN01000006.1"/>
</dbReference>
<sequence>MRYKAVNQSQQNGEQLQVQIQQPFSDCNNVIIANLKDSIGRMKYTYKTHEKAADKYSCLENLRKICVIILTSVTSASFITTLFDYFGQARISNLISGITAFLAVLTSFAGDYLDYSNRRDSHKRAGVAIRTLFVRYEDLLSDYLAGEISTAQARKIRDEYRKLEEPLLAALPRTTKWDYFAADKALQSNEKPSENQDALETILLHRRGK</sequence>
<dbReference type="NCBIfam" id="NF033632">
    <property type="entry name" value="SLATT_4"/>
    <property type="match status" value="1"/>
</dbReference>
<feature type="transmembrane region" description="Helical" evidence="1">
    <location>
        <begin position="65"/>
        <end position="85"/>
    </location>
</feature>
<feature type="transmembrane region" description="Helical" evidence="1">
    <location>
        <begin position="91"/>
        <end position="113"/>
    </location>
</feature>
<name>A0A2I1M480_9BIFI</name>
<protein>
    <recommendedName>
        <fullName evidence="2">SMODS and SLOG-associating 2TM effector domain-containing protein</fullName>
    </recommendedName>
</protein>
<evidence type="ECO:0000256" key="1">
    <source>
        <dbReference type="SAM" id="Phobius"/>
    </source>
</evidence>
<reference evidence="3 4" key="1">
    <citation type="submission" date="2017-12" db="EMBL/GenBank/DDBJ databases">
        <title>Phylogenetic diversity of female urinary microbiome.</title>
        <authorList>
            <person name="Thomas-White K."/>
            <person name="Wolfe A.J."/>
        </authorList>
    </citation>
    <scope>NUCLEOTIDE SEQUENCE [LARGE SCALE GENOMIC DNA]</scope>
    <source>
        <strain evidence="3 4">UMB0064</strain>
    </source>
</reference>